<dbReference type="GO" id="GO:0006508">
    <property type="term" value="P:proteolysis"/>
    <property type="evidence" value="ECO:0007669"/>
    <property type="project" value="InterPro"/>
</dbReference>
<dbReference type="GO" id="GO:0008236">
    <property type="term" value="F:serine-type peptidase activity"/>
    <property type="evidence" value="ECO:0007669"/>
    <property type="project" value="InterPro"/>
</dbReference>
<dbReference type="PROSITE" id="PS50106">
    <property type="entry name" value="PDZ"/>
    <property type="match status" value="1"/>
</dbReference>
<dbReference type="Gene3D" id="3.90.226.10">
    <property type="entry name" value="2-enoyl-CoA Hydratase, Chain A, domain 1"/>
    <property type="match status" value="1"/>
</dbReference>
<keyword evidence="1" id="KW-0732">Signal</keyword>
<proteinExistence type="predicted"/>
<evidence type="ECO:0000256" key="1">
    <source>
        <dbReference type="SAM" id="SignalP"/>
    </source>
</evidence>
<dbReference type="AlphaFoldDB" id="A0A8J2TNR8"/>
<comment type="caution">
    <text evidence="3">The sequence shown here is derived from an EMBL/GenBank/DDBJ whole genome shotgun (WGS) entry which is preliminary data.</text>
</comment>
<protein>
    <submittedName>
        <fullName evidence="3">Peptidase S41</fullName>
    </submittedName>
</protein>
<dbReference type="CDD" id="cd07561">
    <property type="entry name" value="Peptidase_S41_CPP_like"/>
    <property type="match status" value="1"/>
</dbReference>
<reference evidence="3 4" key="1">
    <citation type="journal article" date="2014" name="Int. J. Syst. Evol. Microbiol.">
        <title>Complete genome sequence of Corynebacterium casei LMG S-19264T (=DSM 44701T), isolated from a smear-ripened cheese.</title>
        <authorList>
            <consortium name="US DOE Joint Genome Institute (JGI-PGF)"/>
            <person name="Walter F."/>
            <person name="Albersmeier A."/>
            <person name="Kalinowski J."/>
            <person name="Ruckert C."/>
        </authorList>
    </citation>
    <scope>NUCLEOTIDE SEQUENCE [LARGE SCALE GENOMIC DNA]</scope>
    <source>
        <strain evidence="3 4">CGMCC 1.15295</strain>
    </source>
</reference>
<keyword evidence="4" id="KW-1185">Reference proteome</keyword>
<dbReference type="SUPFAM" id="SSF50156">
    <property type="entry name" value="PDZ domain-like"/>
    <property type="match status" value="1"/>
</dbReference>
<dbReference type="EMBL" id="BMIC01000001">
    <property type="protein sequence ID" value="GFZ77145.1"/>
    <property type="molecule type" value="Genomic_DNA"/>
</dbReference>
<dbReference type="SUPFAM" id="SSF52096">
    <property type="entry name" value="ClpP/crotonase"/>
    <property type="match status" value="1"/>
</dbReference>
<feature type="domain" description="PDZ" evidence="2">
    <location>
        <begin position="101"/>
        <end position="191"/>
    </location>
</feature>
<dbReference type="InterPro" id="IPR041613">
    <property type="entry name" value="Pept_S41_N"/>
</dbReference>
<gene>
    <name evidence="3" type="ORF">GCM10011531_03050</name>
</gene>
<sequence length="502" mass="55136">MKRIVKISLLAVVVLGLATSCFKDNDDNLILASEISDFVWKGMNAAYLYKEEIPDLANDRFATNDEYGDYLNSFSSPEELFESVVYQRSTIDRFSWITDDYIALEQLFSGVTKSNGMEYGLVYVPNGNNAIFGYVRYVLPNTSAQSQGVQRGDIFYAVNGESLYYNSPTDNNLGLLNANNYTINLATYNNNGTPETSDDSVTPGSGSISLTKADYTENPILTHSILQVEGNNVGYLMYNGFTGTNTFDSALNSVFGEFQAAGITDLILDLRYNPGGSVRTATWLASMITGQFTGSTFVKEQWNSEIQAQIIADDPNLLLNPFVNQMIKTNSSGAVTFQQNINHVNLSRVYVLTTKASASASELIINGLDPYINVIQVGKTTTGKYQASVTLYDSPNFGRQNANPNHTYAIQPLVFKSLNANDVTDYFNGLSPDIEIAENYGNLGVLGNPSEPLLAAAIGHIEGTGRLNYTSDGLEEVKDSNDFIPFAKEMYSDKPLPFIKKN</sequence>
<dbReference type="GO" id="GO:0007165">
    <property type="term" value="P:signal transduction"/>
    <property type="evidence" value="ECO:0007669"/>
    <property type="project" value="TreeGrafter"/>
</dbReference>
<accession>A0A8J2TNR8</accession>
<dbReference type="PANTHER" id="PTHR32060">
    <property type="entry name" value="TAIL-SPECIFIC PROTEASE"/>
    <property type="match status" value="1"/>
</dbReference>
<dbReference type="RefSeq" id="WP_188604572.1">
    <property type="nucleotide sequence ID" value="NZ_BMIC01000001.1"/>
</dbReference>
<dbReference type="Proteomes" id="UP000598120">
    <property type="component" value="Unassembled WGS sequence"/>
</dbReference>
<feature type="chain" id="PRO_5035178384" evidence="1">
    <location>
        <begin position="24"/>
        <end position="502"/>
    </location>
</feature>
<dbReference type="GO" id="GO:0030288">
    <property type="term" value="C:outer membrane-bounded periplasmic space"/>
    <property type="evidence" value="ECO:0007669"/>
    <property type="project" value="TreeGrafter"/>
</dbReference>
<feature type="signal peptide" evidence="1">
    <location>
        <begin position="1"/>
        <end position="23"/>
    </location>
</feature>
<dbReference type="InterPro" id="IPR001478">
    <property type="entry name" value="PDZ"/>
</dbReference>
<dbReference type="Pfam" id="PF18294">
    <property type="entry name" value="Pept_S41_N"/>
    <property type="match status" value="1"/>
</dbReference>
<dbReference type="InterPro" id="IPR005151">
    <property type="entry name" value="Tail-specific_protease"/>
</dbReference>
<dbReference type="Gene3D" id="2.30.42.10">
    <property type="match status" value="1"/>
</dbReference>
<dbReference type="InterPro" id="IPR029045">
    <property type="entry name" value="ClpP/crotonase-like_dom_sf"/>
</dbReference>
<dbReference type="GO" id="GO:0004175">
    <property type="term" value="F:endopeptidase activity"/>
    <property type="evidence" value="ECO:0007669"/>
    <property type="project" value="TreeGrafter"/>
</dbReference>
<dbReference type="Pfam" id="PF03572">
    <property type="entry name" value="Peptidase_S41"/>
    <property type="match status" value="1"/>
</dbReference>
<dbReference type="PANTHER" id="PTHR32060:SF30">
    <property type="entry name" value="CARBOXY-TERMINAL PROCESSING PROTEASE CTPA"/>
    <property type="match status" value="1"/>
</dbReference>
<dbReference type="InterPro" id="IPR036034">
    <property type="entry name" value="PDZ_sf"/>
</dbReference>
<evidence type="ECO:0000313" key="4">
    <source>
        <dbReference type="Proteomes" id="UP000598120"/>
    </source>
</evidence>
<organism evidence="3 4">
    <name type="scientific">Aquaticitalea lipolytica</name>
    <dbReference type="NCBI Taxonomy" id="1247562"/>
    <lineage>
        <taxon>Bacteria</taxon>
        <taxon>Pseudomonadati</taxon>
        <taxon>Bacteroidota</taxon>
        <taxon>Flavobacteriia</taxon>
        <taxon>Flavobacteriales</taxon>
        <taxon>Flavobacteriaceae</taxon>
        <taxon>Aquaticitalea</taxon>
    </lineage>
</organism>
<name>A0A8J2TNR8_9FLAO</name>
<evidence type="ECO:0000259" key="2">
    <source>
        <dbReference type="PROSITE" id="PS50106"/>
    </source>
</evidence>
<dbReference type="PROSITE" id="PS51257">
    <property type="entry name" value="PROKAR_LIPOPROTEIN"/>
    <property type="match status" value="1"/>
</dbReference>
<evidence type="ECO:0000313" key="3">
    <source>
        <dbReference type="EMBL" id="GFZ77145.1"/>
    </source>
</evidence>
<dbReference type="Gene3D" id="3.30.750.170">
    <property type="match status" value="1"/>
</dbReference>